<dbReference type="PROSITE" id="PS51257">
    <property type="entry name" value="PROKAR_LIPOPROTEIN"/>
    <property type="match status" value="1"/>
</dbReference>
<reference evidence="2 3" key="1">
    <citation type="journal article" date="2011" name="J. Bacteriol.">
        <title>Complete genome sequence of Metallosphaera cuprina, a metal sulfide-oxidizing archaeon from a hot spring.</title>
        <authorList>
            <person name="Liu L.J."/>
            <person name="You X.Y."/>
            <person name="Zheng H."/>
            <person name="Wang S."/>
            <person name="Jiang C.Y."/>
            <person name="Liu S.J."/>
        </authorList>
    </citation>
    <scope>NUCLEOTIDE SEQUENCE [LARGE SCALE GENOMIC DNA]</scope>
    <source>
        <strain evidence="2 3">Ar-4</strain>
    </source>
</reference>
<dbReference type="InterPro" id="IPR000594">
    <property type="entry name" value="ThiF_NAD_FAD-bd"/>
</dbReference>
<dbReference type="GO" id="GO:0004792">
    <property type="term" value="F:thiosulfate-cyanide sulfurtransferase activity"/>
    <property type="evidence" value="ECO:0007669"/>
    <property type="project" value="TreeGrafter"/>
</dbReference>
<accession>F4FZT2</accession>
<dbReference type="Proteomes" id="UP000007812">
    <property type="component" value="Chromosome"/>
</dbReference>
<dbReference type="KEGG" id="mcn:Mcup_0403"/>
<dbReference type="SUPFAM" id="SSF69572">
    <property type="entry name" value="Activating enzymes of the ubiquitin-like proteins"/>
    <property type="match status" value="1"/>
</dbReference>
<evidence type="ECO:0000313" key="2">
    <source>
        <dbReference type="EMBL" id="AEB94511.1"/>
    </source>
</evidence>
<dbReference type="STRING" id="1006006.Mcup_0403"/>
<dbReference type="EMBL" id="CP002656">
    <property type="protein sequence ID" value="AEB94511.1"/>
    <property type="molecule type" value="Genomic_DNA"/>
</dbReference>
<dbReference type="AlphaFoldDB" id="F4FZT2"/>
<dbReference type="PANTHER" id="PTHR10953">
    <property type="entry name" value="UBIQUITIN-ACTIVATING ENZYME E1"/>
    <property type="match status" value="1"/>
</dbReference>
<evidence type="ECO:0000313" key="3">
    <source>
        <dbReference type="Proteomes" id="UP000007812"/>
    </source>
</evidence>
<dbReference type="Pfam" id="PF00899">
    <property type="entry name" value="ThiF"/>
    <property type="match status" value="1"/>
</dbReference>
<dbReference type="InterPro" id="IPR045886">
    <property type="entry name" value="ThiF/MoeB/HesA"/>
</dbReference>
<proteinExistence type="predicted"/>
<sequence>MFTRQLLVLGPELQERIFSLNVLVAGCGALGTATLEMLTRLGVGKITVIDADIVEVSNIHRTHFFKREDVGKPKAEVCVRRAREIGSGTQLEAILDIVDETNAESLVKGKDFVFDALDSVNSRLILNDACVKNGVPLIYGGISGEYGSAMYVSEDGPCLSCFMTPMEQVDSCETIGTTVTTVTLVASLQVQMMVNALRGEIPKGLYYVDGRGLSLQALDIKKNSLCEACSLHEFRYLKGIKTNCGLIRVKFEPPSLERPFVTRTSDGLIICHENCFKKLGRE</sequence>
<dbReference type="Gene3D" id="3.40.50.720">
    <property type="entry name" value="NAD(P)-binding Rossmann-like Domain"/>
    <property type="match status" value="1"/>
</dbReference>
<dbReference type="RefSeq" id="WP_013737009.1">
    <property type="nucleotide sequence ID" value="NC_015435.1"/>
</dbReference>
<dbReference type="GO" id="GO:0008641">
    <property type="term" value="F:ubiquitin-like modifier activating enzyme activity"/>
    <property type="evidence" value="ECO:0007669"/>
    <property type="project" value="InterPro"/>
</dbReference>
<dbReference type="GO" id="GO:0005737">
    <property type="term" value="C:cytoplasm"/>
    <property type="evidence" value="ECO:0007669"/>
    <property type="project" value="TreeGrafter"/>
</dbReference>
<dbReference type="eggNOG" id="arCOG01676">
    <property type="taxonomic scope" value="Archaea"/>
</dbReference>
<feature type="domain" description="THIF-type NAD/FAD binding fold" evidence="1">
    <location>
        <begin position="3"/>
        <end position="227"/>
    </location>
</feature>
<dbReference type="CDD" id="cd00757">
    <property type="entry name" value="ThiF_MoeB_HesA_family"/>
    <property type="match status" value="1"/>
</dbReference>
<dbReference type="PATRIC" id="fig|1006006.8.peg.405"/>
<gene>
    <name evidence="2" type="ordered locus">Mcup_0403</name>
</gene>
<dbReference type="HOGENOM" id="CLU_013325_10_1_2"/>
<dbReference type="PANTHER" id="PTHR10953:SF102">
    <property type="entry name" value="ADENYLYLTRANSFERASE AND SULFURTRANSFERASE MOCS3"/>
    <property type="match status" value="1"/>
</dbReference>
<evidence type="ECO:0000259" key="1">
    <source>
        <dbReference type="Pfam" id="PF00899"/>
    </source>
</evidence>
<dbReference type="GeneID" id="10492597"/>
<organism evidence="2 3">
    <name type="scientific">Metallosphaera cuprina (strain Ar-4)</name>
    <dbReference type="NCBI Taxonomy" id="1006006"/>
    <lineage>
        <taxon>Archaea</taxon>
        <taxon>Thermoproteota</taxon>
        <taxon>Thermoprotei</taxon>
        <taxon>Sulfolobales</taxon>
        <taxon>Sulfolobaceae</taxon>
        <taxon>Metallosphaera</taxon>
    </lineage>
</organism>
<dbReference type="InterPro" id="IPR035985">
    <property type="entry name" value="Ubiquitin-activating_enz"/>
</dbReference>
<protein>
    <submittedName>
        <fullName evidence="2">UBA/THIF-type NAD/FAD binding protein</fullName>
    </submittedName>
</protein>
<dbReference type="GO" id="GO:0016779">
    <property type="term" value="F:nucleotidyltransferase activity"/>
    <property type="evidence" value="ECO:0007669"/>
    <property type="project" value="TreeGrafter"/>
</dbReference>
<name>F4FZT2_METCR</name>
<keyword evidence="3" id="KW-1185">Reference proteome</keyword>